<gene>
    <name evidence="1" type="ORF">Golax_010762</name>
</gene>
<sequence>VVLIVLEENLSCSAWFGCQEEVSFVALRKCVILVKFNAIDDRTRNPNLSPWLFDQCLFTLLPFVKDQGQMAIIVGEAIGEALAIDWRDRDGGWIEYIRVRVKLDVSKPFRRVVHLVGREETEI</sequence>
<proteinExistence type="predicted"/>
<dbReference type="AlphaFoldDB" id="A0A7J8ZIJ3"/>
<evidence type="ECO:0008006" key="3">
    <source>
        <dbReference type="Google" id="ProtNLM"/>
    </source>
</evidence>
<name>A0A7J8ZIJ3_9ROSI</name>
<feature type="non-terminal residue" evidence="1">
    <location>
        <position position="1"/>
    </location>
</feature>
<organism evidence="1 2">
    <name type="scientific">Gossypium laxum</name>
    <dbReference type="NCBI Taxonomy" id="34288"/>
    <lineage>
        <taxon>Eukaryota</taxon>
        <taxon>Viridiplantae</taxon>
        <taxon>Streptophyta</taxon>
        <taxon>Embryophyta</taxon>
        <taxon>Tracheophyta</taxon>
        <taxon>Spermatophyta</taxon>
        <taxon>Magnoliopsida</taxon>
        <taxon>eudicotyledons</taxon>
        <taxon>Gunneridae</taxon>
        <taxon>Pentapetalae</taxon>
        <taxon>rosids</taxon>
        <taxon>malvids</taxon>
        <taxon>Malvales</taxon>
        <taxon>Malvaceae</taxon>
        <taxon>Malvoideae</taxon>
        <taxon>Gossypium</taxon>
    </lineage>
</organism>
<comment type="caution">
    <text evidence="1">The sequence shown here is derived from an EMBL/GenBank/DDBJ whole genome shotgun (WGS) entry which is preliminary data.</text>
</comment>
<keyword evidence="2" id="KW-1185">Reference proteome</keyword>
<feature type="non-terminal residue" evidence="1">
    <location>
        <position position="123"/>
    </location>
</feature>
<evidence type="ECO:0000313" key="1">
    <source>
        <dbReference type="EMBL" id="MBA0711598.1"/>
    </source>
</evidence>
<dbReference type="EMBL" id="JABEZV010000005">
    <property type="protein sequence ID" value="MBA0711598.1"/>
    <property type="molecule type" value="Genomic_DNA"/>
</dbReference>
<accession>A0A7J8ZIJ3</accession>
<dbReference type="Proteomes" id="UP000593574">
    <property type="component" value="Unassembled WGS sequence"/>
</dbReference>
<protein>
    <recommendedName>
        <fullName evidence="3">DUF4283 domain-containing protein</fullName>
    </recommendedName>
</protein>
<evidence type="ECO:0000313" key="2">
    <source>
        <dbReference type="Proteomes" id="UP000593574"/>
    </source>
</evidence>
<reference evidence="1 2" key="1">
    <citation type="journal article" date="2019" name="Genome Biol. Evol.">
        <title>Insights into the evolution of the New World diploid cottons (Gossypium, subgenus Houzingenia) based on genome sequencing.</title>
        <authorList>
            <person name="Grover C.E."/>
            <person name="Arick M.A. 2nd"/>
            <person name="Thrash A."/>
            <person name="Conover J.L."/>
            <person name="Sanders W.S."/>
            <person name="Peterson D.G."/>
            <person name="Frelichowski J.E."/>
            <person name="Scheffler J.A."/>
            <person name="Scheffler B.E."/>
            <person name="Wendel J.F."/>
        </authorList>
    </citation>
    <scope>NUCLEOTIDE SEQUENCE [LARGE SCALE GENOMIC DNA]</scope>
    <source>
        <strain evidence="1">4</strain>
        <tissue evidence="1">Leaf</tissue>
    </source>
</reference>